<keyword evidence="5" id="KW-0460">Magnesium</keyword>
<evidence type="ECO:0000256" key="5">
    <source>
        <dbReference type="ARBA" id="ARBA00022842"/>
    </source>
</evidence>
<dbReference type="Proteomes" id="UP000002297">
    <property type="component" value="Chromosome"/>
</dbReference>
<keyword evidence="7" id="KW-1185">Reference proteome</keyword>
<evidence type="ECO:0000256" key="4">
    <source>
        <dbReference type="ARBA" id="ARBA00022801"/>
    </source>
</evidence>
<dbReference type="PANTHER" id="PTHR10286">
    <property type="entry name" value="INORGANIC PYROPHOSPHATASE"/>
    <property type="match status" value="1"/>
</dbReference>
<name>A3UB18_CROAH</name>
<protein>
    <recommendedName>
        <fullName evidence="2">inorganic diphosphatase</fullName>
        <ecNumber evidence="2">3.6.1.1</ecNumber>
    </recommendedName>
</protein>
<dbReference type="GO" id="GO:0004427">
    <property type="term" value="F:inorganic diphosphate phosphatase activity"/>
    <property type="evidence" value="ECO:0007669"/>
    <property type="project" value="UniProtKB-EC"/>
</dbReference>
<dbReference type="PROSITE" id="PS00387">
    <property type="entry name" value="PPASE"/>
    <property type="match status" value="1"/>
</dbReference>
<keyword evidence="3" id="KW-0479">Metal-binding</keyword>
<keyword evidence="4" id="KW-0378">Hydrolase</keyword>
<evidence type="ECO:0000313" key="6">
    <source>
        <dbReference type="EMBL" id="EAP87004.1"/>
    </source>
</evidence>
<sequence>MPASSKIILKITCICVVVLFFGCKNKDLSKIDTYTSQGSINAVIEIPAGTTKKIEYNKETLEFNVDQIDGKDRIIKFLPYIGNYGFIPSTLSDTAKGGDGDPLDIIVISETKSTGTILSVIPIAVIRIVDEGRR</sequence>
<dbReference type="InterPro" id="IPR008162">
    <property type="entry name" value="Pyrophosphatase"/>
</dbReference>
<evidence type="ECO:0000313" key="7">
    <source>
        <dbReference type="Proteomes" id="UP000002297"/>
    </source>
</evidence>
<dbReference type="GO" id="GO:0005737">
    <property type="term" value="C:cytoplasm"/>
    <property type="evidence" value="ECO:0007669"/>
    <property type="project" value="InterPro"/>
</dbReference>
<dbReference type="KEGG" id="cat:CA2559_13228"/>
<dbReference type="Gene3D" id="3.90.80.10">
    <property type="entry name" value="Inorganic pyrophosphatase"/>
    <property type="match status" value="1"/>
</dbReference>
<gene>
    <name evidence="6" type="ordered locus">CA2559_13228</name>
</gene>
<evidence type="ECO:0000256" key="2">
    <source>
        <dbReference type="ARBA" id="ARBA00012146"/>
    </source>
</evidence>
<dbReference type="STRING" id="216432.CA2559_13228"/>
<dbReference type="Pfam" id="PF00719">
    <property type="entry name" value="Pyrophosphatase"/>
    <property type="match status" value="1"/>
</dbReference>
<comment type="cofactor">
    <cofactor evidence="1">
        <name>Mg(2+)</name>
        <dbReference type="ChEBI" id="CHEBI:18420"/>
    </cofactor>
</comment>
<dbReference type="eggNOG" id="COG0221">
    <property type="taxonomic scope" value="Bacteria"/>
</dbReference>
<reference evidence="6 7" key="1">
    <citation type="journal article" date="2010" name="J. Bacteriol.">
        <title>The complete genome sequence of Croceibacter atlanticus HTCC2559T.</title>
        <authorList>
            <person name="Oh H.M."/>
            <person name="Kang I."/>
            <person name="Ferriera S."/>
            <person name="Giovannoni S.J."/>
            <person name="Cho J.C."/>
        </authorList>
    </citation>
    <scope>NUCLEOTIDE SEQUENCE [LARGE SCALE GENOMIC DNA]</scope>
    <source>
        <strain evidence="7">ATCC BAA-628 / HTCC2559 / KCTC 12090</strain>
    </source>
</reference>
<dbReference type="EC" id="3.6.1.1" evidence="2"/>
<accession>A3UB18</accession>
<dbReference type="AlphaFoldDB" id="A3UB18"/>
<dbReference type="GO" id="GO:0000287">
    <property type="term" value="F:magnesium ion binding"/>
    <property type="evidence" value="ECO:0007669"/>
    <property type="project" value="InterPro"/>
</dbReference>
<dbReference type="EMBL" id="CP002046">
    <property type="protein sequence ID" value="EAP87004.1"/>
    <property type="molecule type" value="Genomic_DNA"/>
</dbReference>
<dbReference type="SUPFAM" id="SSF50324">
    <property type="entry name" value="Inorganic pyrophosphatase"/>
    <property type="match status" value="1"/>
</dbReference>
<evidence type="ECO:0000256" key="3">
    <source>
        <dbReference type="ARBA" id="ARBA00022723"/>
    </source>
</evidence>
<dbReference type="HOGENOM" id="CLU_1892724_0_0_10"/>
<evidence type="ECO:0000256" key="1">
    <source>
        <dbReference type="ARBA" id="ARBA00001946"/>
    </source>
</evidence>
<dbReference type="OrthoDB" id="5187599at2"/>
<organism evidence="6 7">
    <name type="scientific">Croceibacter atlanticus (strain ATCC BAA-628 / JCM 21780 / CIP 108009 / IAM 15332 / KCTC 12090 / HTCC2559)</name>
    <dbReference type="NCBI Taxonomy" id="216432"/>
    <lineage>
        <taxon>Bacteria</taxon>
        <taxon>Pseudomonadati</taxon>
        <taxon>Bacteroidota</taxon>
        <taxon>Flavobacteriia</taxon>
        <taxon>Flavobacteriales</taxon>
        <taxon>Flavobacteriaceae</taxon>
        <taxon>Croceibacter</taxon>
    </lineage>
</organism>
<dbReference type="GO" id="GO:0006796">
    <property type="term" value="P:phosphate-containing compound metabolic process"/>
    <property type="evidence" value="ECO:0007669"/>
    <property type="project" value="InterPro"/>
</dbReference>
<proteinExistence type="predicted"/>
<dbReference type="InterPro" id="IPR036649">
    <property type="entry name" value="Pyrophosphatase_sf"/>
</dbReference>
<dbReference type="PROSITE" id="PS51257">
    <property type="entry name" value="PROKAR_LIPOPROTEIN"/>
    <property type="match status" value="1"/>
</dbReference>